<evidence type="ECO:0000256" key="1">
    <source>
        <dbReference type="SAM" id="MobiDB-lite"/>
    </source>
</evidence>
<evidence type="ECO:0000313" key="3">
    <source>
        <dbReference type="Proteomes" id="UP000287651"/>
    </source>
</evidence>
<dbReference type="Proteomes" id="UP000287651">
    <property type="component" value="Unassembled WGS sequence"/>
</dbReference>
<comment type="caution">
    <text evidence="2">The sequence shown here is derived from an EMBL/GenBank/DDBJ whole genome shotgun (WGS) entry which is preliminary data.</text>
</comment>
<sequence>MCSSSPPLPSSSFRPSLVVCLFSRLLSSNQLTLRTMGSLPEEEEYASDLQSDRCGSYSPSADVSESESSGGLSDRAPLAAVSDPFASSPLAALLPADPHLVLWEPKLEKRETDFSGLYCLCPRLHPFRSLDRDRFAT</sequence>
<reference evidence="2 3" key="1">
    <citation type="journal article" date="2014" name="Agronomy (Basel)">
        <title>A Draft Genome Sequence for Ensete ventricosum, the Drought-Tolerant Tree Against Hunger.</title>
        <authorList>
            <person name="Harrison J."/>
            <person name="Moore K.A."/>
            <person name="Paszkiewicz K."/>
            <person name="Jones T."/>
            <person name="Grant M."/>
            <person name="Ambacheew D."/>
            <person name="Muzemil S."/>
            <person name="Studholme D.J."/>
        </authorList>
    </citation>
    <scope>NUCLEOTIDE SEQUENCE [LARGE SCALE GENOMIC DNA]</scope>
</reference>
<dbReference type="EMBL" id="AMZH03006364">
    <property type="protein sequence ID" value="RRT64012.1"/>
    <property type="molecule type" value="Genomic_DNA"/>
</dbReference>
<organism evidence="2 3">
    <name type="scientific">Ensete ventricosum</name>
    <name type="common">Abyssinian banana</name>
    <name type="synonym">Musa ensete</name>
    <dbReference type="NCBI Taxonomy" id="4639"/>
    <lineage>
        <taxon>Eukaryota</taxon>
        <taxon>Viridiplantae</taxon>
        <taxon>Streptophyta</taxon>
        <taxon>Embryophyta</taxon>
        <taxon>Tracheophyta</taxon>
        <taxon>Spermatophyta</taxon>
        <taxon>Magnoliopsida</taxon>
        <taxon>Liliopsida</taxon>
        <taxon>Zingiberales</taxon>
        <taxon>Musaceae</taxon>
        <taxon>Ensete</taxon>
    </lineage>
</organism>
<evidence type="ECO:0000313" key="2">
    <source>
        <dbReference type="EMBL" id="RRT64012.1"/>
    </source>
</evidence>
<protein>
    <submittedName>
        <fullName evidence="2">Uncharacterized protein</fullName>
    </submittedName>
</protein>
<proteinExistence type="predicted"/>
<feature type="region of interest" description="Disordered" evidence="1">
    <location>
        <begin position="39"/>
        <end position="75"/>
    </location>
</feature>
<dbReference type="AlphaFoldDB" id="A0A426ZJ62"/>
<accession>A0A426ZJ62</accession>
<gene>
    <name evidence="2" type="ORF">B296_00042222</name>
</gene>
<feature type="compositionally biased region" description="Low complexity" evidence="1">
    <location>
        <begin position="56"/>
        <end position="69"/>
    </location>
</feature>
<name>A0A426ZJ62_ENSVE</name>